<sequence>MDLPKIYDFGSGELVELKHLEKTFNISRRIALKYLKVLRIQPLYIGDEIFFSLPTFNRIMFVLSRPGSPGFIFPGSKAKQNQKLREKGFLIRVTDEILREAQSPRILAEMAAASGRNDAMVKKLLAHPTSAEAKK</sequence>
<organism evidence="1">
    <name type="scientific">viral metagenome</name>
    <dbReference type="NCBI Taxonomy" id="1070528"/>
    <lineage>
        <taxon>unclassified sequences</taxon>
        <taxon>metagenomes</taxon>
        <taxon>organismal metagenomes</taxon>
    </lineage>
</organism>
<dbReference type="AlphaFoldDB" id="A0A6M3KD60"/>
<protein>
    <submittedName>
        <fullName evidence="1">Uncharacterized protein</fullName>
    </submittedName>
</protein>
<reference evidence="1" key="1">
    <citation type="submission" date="2020-03" db="EMBL/GenBank/DDBJ databases">
        <title>The deep terrestrial virosphere.</title>
        <authorList>
            <person name="Holmfeldt K."/>
            <person name="Nilsson E."/>
            <person name="Simone D."/>
            <person name="Lopez-Fernandez M."/>
            <person name="Wu X."/>
            <person name="de Brujin I."/>
            <person name="Lundin D."/>
            <person name="Andersson A."/>
            <person name="Bertilsson S."/>
            <person name="Dopson M."/>
        </authorList>
    </citation>
    <scope>NUCLEOTIDE SEQUENCE</scope>
    <source>
        <strain evidence="1">MM415A00826</strain>
    </source>
</reference>
<accession>A0A6M3KD60</accession>
<dbReference type="EMBL" id="MT142397">
    <property type="protein sequence ID" value="QJA79869.1"/>
    <property type="molecule type" value="Genomic_DNA"/>
</dbReference>
<gene>
    <name evidence="1" type="ORF">MM415A00826_0020</name>
</gene>
<name>A0A6M3KD60_9ZZZZ</name>
<evidence type="ECO:0000313" key="1">
    <source>
        <dbReference type="EMBL" id="QJA79869.1"/>
    </source>
</evidence>
<proteinExistence type="predicted"/>